<dbReference type="InParanoid" id="Q8T3C6"/>
<dbReference type="WormBase" id="T20G5.13">
    <property type="protein sequence ID" value="CE30303"/>
    <property type="gene ID" value="WBGene00011874"/>
</dbReference>
<evidence type="ECO:0000313" key="5">
    <source>
        <dbReference type="WormBase" id="T20G5.13"/>
    </source>
</evidence>
<gene>
    <name evidence="3" type="ORF">CELE_T20G5.13</name>
    <name evidence="3 5" type="ORF">T20G5.13</name>
</gene>
<feature type="domain" description="Domain of unknown function DB" evidence="2">
    <location>
        <begin position="110"/>
        <end position="212"/>
    </location>
</feature>
<dbReference type="PANTHER" id="PTHR46705">
    <property type="entry name" value="PROTEIN CBG09805"/>
    <property type="match status" value="1"/>
</dbReference>
<dbReference type="EMBL" id="BX284603">
    <property type="protein sequence ID" value="CAD27184.1"/>
    <property type="molecule type" value="Genomic_DNA"/>
</dbReference>
<dbReference type="KEGG" id="cel:CELE_T20G5.13"/>
<feature type="chain" id="PRO_5004316309" description="Domain of unknown function DB domain-containing protein" evidence="1">
    <location>
        <begin position="20"/>
        <end position="237"/>
    </location>
</feature>
<dbReference type="CTD" id="260150"/>
<feature type="signal peptide" evidence="1">
    <location>
        <begin position="1"/>
        <end position="19"/>
    </location>
</feature>
<accession>Q8T3C6</accession>
<dbReference type="OMA" id="NEIHYCA"/>
<name>Q8T3C6_CAEEL</name>
<dbReference type="AlphaFoldDB" id="Q8T3C6"/>
<dbReference type="InterPro" id="IPR002602">
    <property type="entry name" value="DB"/>
</dbReference>
<dbReference type="RefSeq" id="NP_741267.1">
    <property type="nucleotide sequence ID" value="NM_171225.1"/>
</dbReference>
<dbReference type="Pfam" id="PF01682">
    <property type="entry name" value="DB"/>
    <property type="match status" value="1"/>
</dbReference>
<keyword evidence="4" id="KW-1185">Reference proteome</keyword>
<dbReference type="STRING" id="6239.T20G5.13.1"/>
<proteinExistence type="predicted"/>
<organism evidence="3 4">
    <name type="scientific">Caenorhabditis elegans</name>
    <dbReference type="NCBI Taxonomy" id="6239"/>
    <lineage>
        <taxon>Eukaryota</taxon>
        <taxon>Metazoa</taxon>
        <taxon>Ecdysozoa</taxon>
        <taxon>Nematoda</taxon>
        <taxon>Chromadorea</taxon>
        <taxon>Rhabditida</taxon>
        <taxon>Rhabditina</taxon>
        <taxon>Rhabditomorpha</taxon>
        <taxon>Rhabditoidea</taxon>
        <taxon>Rhabditidae</taxon>
        <taxon>Peloderinae</taxon>
        <taxon>Caenorhabditis</taxon>
    </lineage>
</organism>
<evidence type="ECO:0000259" key="2">
    <source>
        <dbReference type="Pfam" id="PF01682"/>
    </source>
</evidence>
<dbReference type="eggNOG" id="ENOG502TGQR">
    <property type="taxonomic scope" value="Eukaryota"/>
</dbReference>
<dbReference type="FunCoup" id="Q8T3C6">
    <property type="interactions" value="4"/>
</dbReference>
<dbReference type="UCSC" id="T20G5.13">
    <property type="organism name" value="c. elegans"/>
</dbReference>
<reference evidence="3 4" key="1">
    <citation type="journal article" date="1998" name="Science">
        <title>Genome sequence of the nematode C. elegans: a platform for investigating biology.</title>
        <authorList>
            <consortium name="The C. elegans sequencing consortium"/>
            <person name="Sulson J.E."/>
            <person name="Waterston R."/>
        </authorList>
    </citation>
    <scope>NUCLEOTIDE SEQUENCE [LARGE SCALE GENOMIC DNA]</scope>
    <source>
        <strain evidence="3 4">Bristol N2</strain>
    </source>
</reference>
<dbReference type="GeneID" id="260150"/>
<sequence length="237" mass="26555">MQLLLLILSFCIGLMHCCSQSGGCCKRRTPPPVSCGGNQCQQGYACGQYGCARRKAFGSLTKRIDGVLVNDETHEQAELAEASVALRPEKTSQHLSVDRLTNPNFIFRSCCEARGLPDSCLQLCHFNTYTFTTIEAMFNKVHKCPIEAINEIHYCAAQGLDHRECCETSGITTTVAGRKCLSFCDQRPNRFTPIDASYLPCYEVFEGMKQCFYSEIKRRAQKKFPGSDKFDYALSLH</sequence>
<dbReference type="PaxDb" id="6239-T20G5.13"/>
<dbReference type="OrthoDB" id="5843172at2759"/>
<dbReference type="AGR" id="WB:WBGene00011874"/>
<keyword evidence="1" id="KW-0732">Signal</keyword>
<dbReference type="PhylomeDB" id="Q8T3C6"/>
<evidence type="ECO:0000313" key="4">
    <source>
        <dbReference type="Proteomes" id="UP000001940"/>
    </source>
</evidence>
<dbReference type="Bgee" id="WBGene00011874">
    <property type="expression patterns" value="Expressed in pharyngeal muscle cell (C elegans) and 2 other cell types or tissues"/>
</dbReference>
<protein>
    <recommendedName>
        <fullName evidence="2">Domain of unknown function DB domain-containing protein</fullName>
    </recommendedName>
</protein>
<dbReference type="HOGENOM" id="CLU_094710_0_0_1"/>
<evidence type="ECO:0000256" key="1">
    <source>
        <dbReference type="SAM" id="SignalP"/>
    </source>
</evidence>
<evidence type="ECO:0000313" key="3">
    <source>
        <dbReference type="EMBL" id="CAD27184.1"/>
    </source>
</evidence>
<dbReference type="PANTHER" id="PTHR46705:SF3">
    <property type="entry name" value="DOMAIN OF UNKNOWN FUNCTION DB DOMAIN-CONTAINING PROTEIN"/>
    <property type="match status" value="1"/>
</dbReference>
<dbReference type="Proteomes" id="UP000001940">
    <property type="component" value="Chromosome III"/>
</dbReference>